<organism evidence="3 4">
    <name type="scientific">Aspergillus thermomutatus</name>
    <name type="common">Neosartorya pseudofischeri</name>
    <dbReference type="NCBI Taxonomy" id="41047"/>
    <lineage>
        <taxon>Eukaryota</taxon>
        <taxon>Fungi</taxon>
        <taxon>Dikarya</taxon>
        <taxon>Ascomycota</taxon>
        <taxon>Pezizomycotina</taxon>
        <taxon>Eurotiomycetes</taxon>
        <taxon>Eurotiomycetidae</taxon>
        <taxon>Eurotiales</taxon>
        <taxon>Aspergillaceae</taxon>
        <taxon>Aspergillus</taxon>
        <taxon>Aspergillus subgen. Fumigati</taxon>
    </lineage>
</organism>
<comment type="caution">
    <text evidence="3">The sequence shown here is derived from an EMBL/GenBank/DDBJ whole genome shotgun (WGS) entry which is preliminary data.</text>
</comment>
<evidence type="ECO:0000256" key="1">
    <source>
        <dbReference type="SAM" id="MobiDB-lite"/>
    </source>
</evidence>
<sequence length="128" mass="13157">MKAVITILTTAMAMTALAVPYRGARDSESAETDTTLVPTPTSELLAPAESAETVHIHSTNVAIVTVTPAPSASSNSTPASKGNAEEASAAVEKDAKTDHIIGSVSELMFALRCGHGLLVSLFADDDCD</sequence>
<reference evidence="3" key="1">
    <citation type="submission" date="2018-08" db="EMBL/GenBank/DDBJ databases">
        <title>Draft genome sequence of azole-resistant Aspergillus thermomutatus (Neosartorya pseudofischeri) strain HMR AF 39, isolated from a human nasal aspirate.</title>
        <authorList>
            <person name="Parent-Michaud M."/>
            <person name="Dufresne P.J."/>
            <person name="Fournier E."/>
            <person name="Martineau C."/>
            <person name="Moreira S."/>
            <person name="Perkins V."/>
            <person name="De Repentigny L."/>
            <person name="Dufresne S.F."/>
        </authorList>
    </citation>
    <scope>NUCLEOTIDE SEQUENCE [LARGE SCALE GENOMIC DNA]</scope>
    <source>
        <strain evidence="3">HMR AF 39</strain>
    </source>
</reference>
<feature type="compositionally biased region" description="Low complexity" evidence="1">
    <location>
        <begin position="68"/>
        <end position="80"/>
    </location>
</feature>
<proteinExistence type="predicted"/>
<dbReference type="EMBL" id="NKHU02000053">
    <property type="protein sequence ID" value="RHZ60362.1"/>
    <property type="molecule type" value="Genomic_DNA"/>
</dbReference>
<name>A0A397HBC7_ASPTH</name>
<keyword evidence="2" id="KW-0732">Signal</keyword>
<dbReference type="Proteomes" id="UP000215305">
    <property type="component" value="Unassembled WGS sequence"/>
</dbReference>
<feature type="signal peptide" evidence="2">
    <location>
        <begin position="1"/>
        <end position="18"/>
    </location>
</feature>
<dbReference type="OrthoDB" id="10526144at2759"/>
<evidence type="ECO:0000256" key="2">
    <source>
        <dbReference type="SAM" id="SignalP"/>
    </source>
</evidence>
<dbReference type="AlphaFoldDB" id="A0A397HBC7"/>
<evidence type="ECO:0000313" key="4">
    <source>
        <dbReference type="Proteomes" id="UP000215305"/>
    </source>
</evidence>
<evidence type="ECO:0000313" key="3">
    <source>
        <dbReference type="EMBL" id="RHZ60362.1"/>
    </source>
</evidence>
<protein>
    <submittedName>
        <fullName evidence="3">Uncharacterized protein</fullName>
    </submittedName>
</protein>
<dbReference type="RefSeq" id="XP_026616043.1">
    <property type="nucleotide sequence ID" value="XM_026760725.1"/>
</dbReference>
<keyword evidence="4" id="KW-1185">Reference proteome</keyword>
<gene>
    <name evidence="3" type="ORF">CDV56_107106</name>
</gene>
<dbReference type="GeneID" id="38129080"/>
<feature type="region of interest" description="Disordered" evidence="1">
    <location>
        <begin position="68"/>
        <end position="93"/>
    </location>
</feature>
<accession>A0A397HBC7</accession>
<feature type="chain" id="PRO_5017358289" evidence="2">
    <location>
        <begin position="19"/>
        <end position="128"/>
    </location>
</feature>
<dbReference type="VEuPathDB" id="FungiDB:CDV56_107106"/>